<name>A0A815QBF9_9BILA</name>
<evidence type="ECO:0000313" key="3">
    <source>
        <dbReference type="Proteomes" id="UP000663891"/>
    </source>
</evidence>
<protein>
    <submittedName>
        <fullName evidence="1">Uncharacterized protein</fullName>
    </submittedName>
</protein>
<dbReference type="Proteomes" id="UP000663881">
    <property type="component" value="Unassembled WGS sequence"/>
</dbReference>
<evidence type="ECO:0000313" key="2">
    <source>
        <dbReference type="EMBL" id="CAF3777549.1"/>
    </source>
</evidence>
<evidence type="ECO:0000313" key="1">
    <source>
        <dbReference type="EMBL" id="CAF1460414.1"/>
    </source>
</evidence>
<proteinExistence type="predicted"/>
<comment type="caution">
    <text evidence="1">The sequence shown here is derived from an EMBL/GenBank/DDBJ whole genome shotgun (WGS) entry which is preliminary data.</text>
</comment>
<sequence>MSHSIVDLSSSINNSKLSSTINRLSSSSTIQSKLDNCHNDLHKKILLSQSYHWDILGITNTDLILIYNKDKSSLIIYLMLMERIQWSDGEIKDLYIYHDDSIIIIGEHKQRSSKPLECKSYLCNLIRKQLEHDLNSRRIASDEKLIFNGSEKGCQLVRHIDLYELNVDNMNRLVIDPTSHEGEKKSLQYRPWPSSAGFLTTDILVILHAGCLTFHVVNHTKQMNNGTKYYY</sequence>
<gene>
    <name evidence="2" type="ORF">OKA104_LOCUS17186</name>
    <name evidence="1" type="ORF">VCS650_LOCUS40011</name>
</gene>
<dbReference type="EMBL" id="CAJOAY010001014">
    <property type="protein sequence ID" value="CAF3777549.1"/>
    <property type="molecule type" value="Genomic_DNA"/>
</dbReference>
<organism evidence="1 3">
    <name type="scientific">Adineta steineri</name>
    <dbReference type="NCBI Taxonomy" id="433720"/>
    <lineage>
        <taxon>Eukaryota</taxon>
        <taxon>Metazoa</taxon>
        <taxon>Spiralia</taxon>
        <taxon>Gnathifera</taxon>
        <taxon>Rotifera</taxon>
        <taxon>Eurotatoria</taxon>
        <taxon>Bdelloidea</taxon>
        <taxon>Adinetida</taxon>
        <taxon>Adinetidae</taxon>
        <taxon>Adineta</taxon>
    </lineage>
</organism>
<dbReference type="EMBL" id="CAJNON010001411">
    <property type="protein sequence ID" value="CAF1460414.1"/>
    <property type="molecule type" value="Genomic_DNA"/>
</dbReference>
<reference evidence="1" key="1">
    <citation type="submission" date="2021-02" db="EMBL/GenBank/DDBJ databases">
        <authorList>
            <person name="Nowell W R."/>
        </authorList>
    </citation>
    <scope>NUCLEOTIDE SEQUENCE</scope>
</reference>
<dbReference type="Proteomes" id="UP000663891">
    <property type="component" value="Unassembled WGS sequence"/>
</dbReference>
<accession>A0A815QBF9</accession>
<dbReference type="AlphaFoldDB" id="A0A815QBF9"/>